<evidence type="ECO:0000313" key="3">
    <source>
        <dbReference type="Proteomes" id="UP000193431"/>
    </source>
</evidence>
<organism evidence="2 3">
    <name type="scientific">Nonlabens spongiae</name>
    <dbReference type="NCBI Taxonomy" id="331648"/>
    <lineage>
        <taxon>Bacteria</taxon>
        <taxon>Pseudomonadati</taxon>
        <taxon>Bacteroidota</taxon>
        <taxon>Flavobacteriia</taxon>
        <taxon>Flavobacteriales</taxon>
        <taxon>Flavobacteriaceae</taxon>
        <taxon>Nonlabens</taxon>
    </lineage>
</organism>
<dbReference type="GO" id="GO:0004386">
    <property type="term" value="F:helicase activity"/>
    <property type="evidence" value="ECO:0007669"/>
    <property type="project" value="InterPro"/>
</dbReference>
<name>A0A1W6MHG4_9FLAO</name>
<sequence>MYVDNVLAQKFRFKWFVRTQEQLLSHNQPIIPYFNKKNDELSKDLQIHRLEKALYYGYVFLLGERKGGFSKDKRLCAPLLLYPVTHELIDDTYYLRVNRSGLIINRFVLQSISFKEGKSKDQFIEALEAINDEDDFSTFKLKRVLEEFVVNADCEELSIAPEVWKVDQVKEYFKAGKHKDTQKFIPAAGTVYVKKADSSLMISEDLKRLRNNGDFSIPLAKLGSDETVKPCDASAFEHLLNADQFQALKNSMQFANSLMIGPPGTGKSYTISCIAANALLNNESVLVVGKTDQAVNVIKDLLRKEFKITRQVTQTTSANYKYVLKNKVRRLLTNVDLEPIRYTDVKQKEVLNQRIFSAQEKFENIVEKELRLTELQFSEDRSFYEGLQKWFWEIQHKRLLPAYKVMADCRDLEAQLERFTRDYIKHKYSLNQRKNLRDYRQELLLFNDALLAGNFSTYKKKIAELDFSKLLKNLPLWLVTLNKLNSVIPCVKNAFDLVIIDEATQCDLASAIPAIYRAKRVVVVGDPNQLGHYSFLSKFQQKQFREKHQWPMTPYSITETAVFSISTSIF</sequence>
<proteinExistence type="predicted"/>
<evidence type="ECO:0000259" key="1">
    <source>
        <dbReference type="Pfam" id="PF13086"/>
    </source>
</evidence>
<evidence type="ECO:0000313" key="2">
    <source>
        <dbReference type="EMBL" id="ARN77041.1"/>
    </source>
</evidence>
<dbReference type="AlphaFoldDB" id="A0A1W6MHG4"/>
<gene>
    <name evidence="2" type="ORF">BST97_02945</name>
</gene>
<dbReference type="EMBL" id="CP019344">
    <property type="protein sequence ID" value="ARN77041.1"/>
    <property type="molecule type" value="Genomic_DNA"/>
</dbReference>
<dbReference type="SUPFAM" id="SSF52540">
    <property type="entry name" value="P-loop containing nucleoside triphosphate hydrolases"/>
    <property type="match status" value="1"/>
</dbReference>
<dbReference type="Proteomes" id="UP000193431">
    <property type="component" value="Chromosome"/>
</dbReference>
<accession>A0A1W6MHG4</accession>
<reference evidence="2 3" key="1">
    <citation type="submission" date="2016-11" db="EMBL/GenBank/DDBJ databases">
        <title>Trade-off between light-utilization and light-protection in marine flavobacteria.</title>
        <authorList>
            <person name="Kumagai Y."/>
        </authorList>
    </citation>
    <scope>NUCLEOTIDE SEQUENCE [LARGE SCALE GENOMIC DNA]</scope>
    <source>
        <strain evidence="2 3">JCM 13191</strain>
    </source>
</reference>
<dbReference type="Gene3D" id="3.40.50.300">
    <property type="entry name" value="P-loop containing nucleotide triphosphate hydrolases"/>
    <property type="match status" value="1"/>
</dbReference>
<dbReference type="PANTHER" id="PTHR10887:SF495">
    <property type="entry name" value="HELICASE SENATAXIN ISOFORM X1-RELATED"/>
    <property type="match status" value="1"/>
</dbReference>
<protein>
    <recommendedName>
        <fullName evidence="1">DNA2/NAM7 helicase helicase domain-containing protein</fullName>
    </recommendedName>
</protein>
<dbReference type="PANTHER" id="PTHR10887">
    <property type="entry name" value="DNA2/NAM7 HELICASE FAMILY"/>
    <property type="match status" value="1"/>
</dbReference>
<dbReference type="InterPro" id="IPR041677">
    <property type="entry name" value="DNA2/NAM7_AAA_11"/>
</dbReference>
<dbReference type="STRING" id="331648.BST97_02945"/>
<dbReference type="Pfam" id="PF13086">
    <property type="entry name" value="AAA_11"/>
    <property type="match status" value="1"/>
</dbReference>
<dbReference type="InterPro" id="IPR027417">
    <property type="entry name" value="P-loop_NTPase"/>
</dbReference>
<keyword evidence="3" id="KW-1185">Reference proteome</keyword>
<dbReference type="InterPro" id="IPR045055">
    <property type="entry name" value="DNA2/NAM7-like"/>
</dbReference>
<feature type="domain" description="DNA2/NAM7 helicase helicase" evidence="1">
    <location>
        <begin position="240"/>
        <end position="530"/>
    </location>
</feature>